<evidence type="ECO:0000256" key="2">
    <source>
        <dbReference type="ARBA" id="ARBA00006304"/>
    </source>
</evidence>
<evidence type="ECO:0000256" key="3">
    <source>
        <dbReference type="ARBA" id="ARBA00022448"/>
    </source>
</evidence>
<evidence type="ECO:0000259" key="7">
    <source>
        <dbReference type="SMART" id="SM00965"/>
    </source>
</evidence>
<dbReference type="InterPro" id="IPR013355">
    <property type="entry name" value="Pilus_4_PilQ"/>
</dbReference>
<evidence type="ECO:0000256" key="1">
    <source>
        <dbReference type="ARBA" id="ARBA00004442"/>
    </source>
</evidence>
<dbReference type="InterPro" id="IPR011662">
    <property type="entry name" value="Secretin/TonB_short_N"/>
</dbReference>
<dbReference type="SMART" id="SM00965">
    <property type="entry name" value="STN"/>
    <property type="match status" value="1"/>
</dbReference>
<dbReference type="InterPro" id="IPR004845">
    <property type="entry name" value="T2SS_GspD_CS"/>
</dbReference>
<evidence type="ECO:0000256" key="5">
    <source>
        <dbReference type="ARBA" id="ARBA00023136"/>
    </source>
</evidence>
<feature type="domain" description="Secretin/TonB short N-terminal" evidence="7">
    <location>
        <begin position="250"/>
        <end position="298"/>
    </location>
</feature>
<dbReference type="InterPro" id="IPR005644">
    <property type="entry name" value="NolW-like"/>
</dbReference>
<gene>
    <name evidence="8" type="ORF">BBAD15_g789</name>
</gene>
<keyword evidence="4" id="KW-0732">Signal</keyword>
<dbReference type="Gene3D" id="3.30.1370.120">
    <property type="match status" value="1"/>
</dbReference>
<dbReference type="PANTHER" id="PTHR30604:SF1">
    <property type="entry name" value="DNA UTILIZATION PROTEIN HOFQ"/>
    <property type="match status" value="1"/>
</dbReference>
<proteinExistence type="inferred from homology"/>
<protein>
    <submittedName>
        <fullName evidence="8">Putative DNA transport protein HofQ</fullName>
    </submittedName>
</protein>
<reference evidence="8 9" key="1">
    <citation type="submission" date="2012-10" db="EMBL/GenBank/DDBJ databases">
        <title>Genome sequencing and analysis of entomopathogenic fungi Beauveria bassiana D1-5.</title>
        <authorList>
            <person name="Li Q."/>
            <person name="Wang L."/>
            <person name="Zhang Z."/>
            <person name="Wang Q."/>
            <person name="Ren J."/>
            <person name="Wang M."/>
            <person name="Xu W."/>
            <person name="Wang J."/>
            <person name="Lu Y."/>
            <person name="Du Q."/>
            <person name="Sun Z."/>
        </authorList>
    </citation>
    <scope>NUCLEOTIDE SEQUENCE [LARGE SCALE GENOMIC DNA]</scope>
    <source>
        <strain evidence="8 9">D1-5</strain>
    </source>
</reference>
<evidence type="ECO:0000256" key="4">
    <source>
        <dbReference type="ARBA" id="ARBA00022729"/>
    </source>
</evidence>
<evidence type="ECO:0000313" key="9">
    <source>
        <dbReference type="Proteomes" id="UP000030106"/>
    </source>
</evidence>
<dbReference type="InterPro" id="IPR038591">
    <property type="entry name" value="NolW-like_sf"/>
</dbReference>
<dbReference type="Pfam" id="PF03958">
    <property type="entry name" value="Secretin_N"/>
    <property type="match status" value="1"/>
</dbReference>
<keyword evidence="6" id="KW-0998">Cell outer membrane</keyword>
<dbReference type="Proteomes" id="UP000030106">
    <property type="component" value="Unassembled WGS sequence"/>
</dbReference>
<dbReference type="Gene3D" id="3.30.1370.130">
    <property type="match status" value="1"/>
</dbReference>
<keyword evidence="3" id="KW-0813">Transport</keyword>
<comment type="subcellular location">
    <subcellularLocation>
        <location evidence="1">Cell outer membrane</location>
    </subcellularLocation>
</comment>
<evidence type="ECO:0000313" key="8">
    <source>
        <dbReference type="EMBL" id="KGQ13444.1"/>
    </source>
</evidence>
<dbReference type="EMBL" id="ANFO01000041">
    <property type="protein sequence ID" value="KGQ13444.1"/>
    <property type="molecule type" value="Genomic_DNA"/>
</dbReference>
<name>A0A0A2WJZ7_BEABA</name>
<dbReference type="HOGENOM" id="CLU_440731_0_0_1"/>
<keyword evidence="5" id="KW-0472">Membrane</keyword>
<dbReference type="InterPro" id="IPR001775">
    <property type="entry name" value="GspD/PilQ"/>
</dbReference>
<comment type="similarity">
    <text evidence="2">Belongs to the bacterial secretin family. PilQ subfamily.</text>
</comment>
<organism evidence="8 9">
    <name type="scientific">Beauveria bassiana D1-5</name>
    <dbReference type="NCBI Taxonomy" id="1245745"/>
    <lineage>
        <taxon>Eukaryota</taxon>
        <taxon>Fungi</taxon>
        <taxon>Dikarya</taxon>
        <taxon>Ascomycota</taxon>
        <taxon>Pezizomycotina</taxon>
        <taxon>Sordariomycetes</taxon>
        <taxon>Hypocreomycetidae</taxon>
        <taxon>Hypocreales</taxon>
        <taxon>Cordycipitaceae</taxon>
        <taxon>Beauveria</taxon>
    </lineage>
</organism>
<accession>A0A0A2WJZ7</accession>
<dbReference type="Pfam" id="PF00263">
    <property type="entry name" value="Secretin"/>
    <property type="match status" value="1"/>
</dbReference>
<dbReference type="PANTHER" id="PTHR30604">
    <property type="entry name" value="PROTEIN TRANSPORT PROTEIN HOFQ"/>
    <property type="match status" value="1"/>
</dbReference>
<dbReference type="GO" id="GO:0009306">
    <property type="term" value="P:protein secretion"/>
    <property type="evidence" value="ECO:0007669"/>
    <property type="project" value="InterPro"/>
</dbReference>
<evidence type="ECO:0000256" key="6">
    <source>
        <dbReference type="ARBA" id="ARBA00023237"/>
    </source>
</evidence>
<dbReference type="NCBIfam" id="TIGR02515">
    <property type="entry name" value="IV_pilus_PilQ"/>
    <property type="match status" value="1"/>
</dbReference>
<sequence length="620" mass="67721">MQVHGQQAQAAGVEVQESALKALLSHQQSELKESQHRLAILQAEAMRRGNISRWENVLNVLALRLPENSWLQSVSWQNGSAIVSGVAGDARELEQFEAALADLPGAFQVQPATLAASAVPAAANRRLAETRAAAGYRSSGVIFRHGCGKTVRRKLDVTGRAQFVAAGVAAESVSFARLTLVREGFFLEPDVQVTTLLERQMRVTLHGVCEGRYYHWKIQGGINGKAYRGKRTGTDASDGVLQALAEQQNFNVIVAPGVTGNLSLRLADVSWEQAFQQVLRLANLTSSRTGNILQIQQKQDPAQRRAQQEAARKQKALEQPLVQAVYTPRYAEVADLAAGIKANEEKLLGPRGSLTVDKRTNRLVVRDSQQAQKRVAAWIKDMDVSMGQVELSAHIVTINQDKLRELGVKWSAPSGDTGSGLYQTTAVSSELAAKAATTAVGFNIGRINGRMLELELSALEQQQQLEIIASPRLLVAHQQSASIKQGTEIPYQVSNGKNEATSVEFKEAVLGMEVTPTISHFGAIRLKLRISQNMPGRSIQHADGEALAIDKQEIETQVEVKDGETLALGGIFQQQSNDTQDIVPVLGNIPLIGQLFRHDEKKRQRRELVVFITPRLIALP</sequence>
<dbReference type="InterPro" id="IPR051808">
    <property type="entry name" value="Type_IV_pilus_biogenesis"/>
</dbReference>
<dbReference type="InterPro" id="IPR004846">
    <property type="entry name" value="T2SS/T3SS_dom"/>
</dbReference>
<dbReference type="AlphaFoldDB" id="A0A0A2WJZ7"/>
<comment type="caution">
    <text evidence="8">The sequence shown here is derived from an EMBL/GenBank/DDBJ whole genome shotgun (WGS) entry which is preliminary data.</text>
</comment>
<dbReference type="PRINTS" id="PR00811">
    <property type="entry name" value="BCTERIALGSPD"/>
</dbReference>
<dbReference type="PROSITE" id="PS00875">
    <property type="entry name" value="T2SP_D"/>
    <property type="match status" value="1"/>
</dbReference>
<dbReference type="GO" id="GO:0019867">
    <property type="term" value="C:outer membrane"/>
    <property type="evidence" value="ECO:0007669"/>
    <property type="project" value="InterPro"/>
</dbReference>